<dbReference type="GO" id="GO:0043161">
    <property type="term" value="P:proteasome-mediated ubiquitin-dependent protein catabolic process"/>
    <property type="evidence" value="ECO:0007669"/>
    <property type="project" value="TreeGrafter"/>
</dbReference>
<dbReference type="GO" id="GO:0000209">
    <property type="term" value="P:protein polyubiquitination"/>
    <property type="evidence" value="ECO:0007669"/>
    <property type="project" value="TreeGrafter"/>
</dbReference>
<dbReference type="InterPro" id="IPR001680">
    <property type="entry name" value="WD40_rpt"/>
</dbReference>
<dbReference type="GO" id="GO:0000109">
    <property type="term" value="C:nucleotide-excision repair complex"/>
    <property type="evidence" value="ECO:0007669"/>
    <property type="project" value="TreeGrafter"/>
</dbReference>
<reference evidence="3" key="1">
    <citation type="submission" date="2021-01" db="EMBL/GenBank/DDBJ databases">
        <authorList>
            <person name="Corre E."/>
            <person name="Pelletier E."/>
            <person name="Niang G."/>
            <person name="Scheremetjew M."/>
            <person name="Finn R."/>
            <person name="Kale V."/>
            <person name="Holt S."/>
            <person name="Cochrane G."/>
            <person name="Meng A."/>
            <person name="Brown T."/>
            <person name="Cohen L."/>
        </authorList>
    </citation>
    <scope>NUCLEOTIDE SEQUENCE</scope>
    <source>
        <strain evidence="3">SAG 11-49</strain>
    </source>
</reference>
<dbReference type="PANTHER" id="PTHR46202:SF1">
    <property type="entry name" value="DNA EXCISION REPAIR PROTEIN ERCC-8"/>
    <property type="match status" value="1"/>
</dbReference>
<feature type="repeat" description="WD" evidence="1">
    <location>
        <begin position="100"/>
        <end position="142"/>
    </location>
</feature>
<dbReference type="PANTHER" id="PTHR46202">
    <property type="entry name" value="DNA EXCISION REPAIR PROTEIN ERCC-8"/>
    <property type="match status" value="1"/>
</dbReference>
<dbReference type="GO" id="GO:0006283">
    <property type="term" value="P:transcription-coupled nucleotide-excision repair"/>
    <property type="evidence" value="ECO:0007669"/>
    <property type="project" value="InterPro"/>
</dbReference>
<proteinExistence type="predicted"/>
<feature type="compositionally biased region" description="Low complexity" evidence="2">
    <location>
        <begin position="499"/>
        <end position="528"/>
    </location>
</feature>
<keyword evidence="1" id="KW-0853">WD repeat</keyword>
<dbReference type="InterPro" id="IPR042238">
    <property type="entry name" value="Rad28/ERCC8/Ckn1/ATCSA-1"/>
</dbReference>
<feature type="repeat" description="WD" evidence="1">
    <location>
        <begin position="553"/>
        <end position="589"/>
    </location>
</feature>
<dbReference type="InterPro" id="IPR036322">
    <property type="entry name" value="WD40_repeat_dom_sf"/>
</dbReference>
<feature type="compositionally biased region" description="Low complexity" evidence="2">
    <location>
        <begin position="425"/>
        <end position="443"/>
    </location>
</feature>
<dbReference type="AlphaFoldDB" id="A0A7S0WP23"/>
<dbReference type="PROSITE" id="PS50294">
    <property type="entry name" value="WD_REPEATS_REGION"/>
    <property type="match status" value="2"/>
</dbReference>
<feature type="region of interest" description="Disordered" evidence="2">
    <location>
        <begin position="363"/>
        <end position="398"/>
    </location>
</feature>
<dbReference type="GO" id="GO:0031464">
    <property type="term" value="C:Cul4A-RING E3 ubiquitin ligase complex"/>
    <property type="evidence" value="ECO:0007669"/>
    <property type="project" value="TreeGrafter"/>
</dbReference>
<dbReference type="PROSITE" id="PS50082">
    <property type="entry name" value="WD_REPEATS_2"/>
    <property type="match status" value="4"/>
</dbReference>
<organism evidence="3">
    <name type="scientific">Chlamydomonas leiostraca</name>
    <dbReference type="NCBI Taxonomy" id="1034604"/>
    <lineage>
        <taxon>Eukaryota</taxon>
        <taxon>Viridiplantae</taxon>
        <taxon>Chlorophyta</taxon>
        <taxon>core chlorophytes</taxon>
        <taxon>Chlorophyceae</taxon>
        <taxon>CS clade</taxon>
        <taxon>Chlamydomonadales</taxon>
        <taxon>Chlamydomonadaceae</taxon>
        <taxon>Chlamydomonas</taxon>
    </lineage>
</organism>
<sequence>MARHGLAHGLLEREQGERRQAWMQRIRSRRCAGLELARSRNLSEVHVGGVTWLELDTTEHRYLLTGGADGSVAVYDTQALGTRWAQPELQPLCLRTRGHRGTHQFTVSGVTWYPVDTGLFVTASYDQDVKVWDTNELEVVCTFALPAKATCVAMSRCKGSAHALVAAACLDPNLRLCDPASGAFTHTLVGHKHPIWSVAWSLRSEHEVVSGDAYGQVRVWDIRRFGALHVLDQYHTESARSVRAAPYVTAHAVAANSSRAGGSVAANGGSSLGRITEGGQGRAVSAPAGLEDAVDAAWKVLDEEIQAGRLPRSTSTQPASLPRPPKRAKAAHDAVDGAGAAAGAGAGSSYGQDLEEGEILVSHSSGHRGRGRSHLLSARPHNKSPEPGHQRAGPGAAARVRKALGLAPSLVSLAPGAPARHRAGTSRAPAAAGAGSGADGSDASEARSLLARLPGRALGASAPLALQPARAAAGAIGGGAPRIVPDWDVEPELLPQQGAHAAASAHHHSTNTTFASAGSEGGSFSAPSHPIGSSNHGIRALGSRGGGLSLDAARAHQDAITCVMSSPDGLHWFTAGTDSRLRLWSTEKGGWWNMLVGYADTHNRAQRGRRLGVSEDGRTVFHPSGNVVQVFDALSGRLLAQLGGQSGHRDAVNAVDYNPATGEVYSAGSDGRVLVWEPRREE</sequence>
<dbReference type="SUPFAM" id="SSF50978">
    <property type="entry name" value="WD40 repeat-like"/>
    <property type="match status" value="1"/>
</dbReference>
<evidence type="ECO:0000313" key="3">
    <source>
        <dbReference type="EMBL" id="CAD8675938.1"/>
    </source>
</evidence>
<dbReference type="SMART" id="SM00320">
    <property type="entry name" value="WD40"/>
    <property type="match status" value="5"/>
</dbReference>
<gene>
    <name evidence="3" type="ORF">CLEI1391_LOCUS7179</name>
</gene>
<dbReference type="Gene3D" id="2.130.10.10">
    <property type="entry name" value="YVTN repeat-like/Quinoprotein amine dehydrogenase"/>
    <property type="match status" value="2"/>
</dbReference>
<evidence type="ECO:0000256" key="1">
    <source>
        <dbReference type="PROSITE-ProRule" id="PRU00221"/>
    </source>
</evidence>
<accession>A0A7S0WP23</accession>
<dbReference type="Pfam" id="PF00400">
    <property type="entry name" value="WD40"/>
    <property type="match status" value="4"/>
</dbReference>
<protein>
    <recommendedName>
        <fullName evidence="4">DNA excision repair protein ERCC-8</fullName>
    </recommendedName>
</protein>
<evidence type="ECO:0000256" key="2">
    <source>
        <dbReference type="SAM" id="MobiDB-lite"/>
    </source>
</evidence>
<feature type="region of interest" description="Disordered" evidence="2">
    <location>
        <begin position="417"/>
        <end position="443"/>
    </location>
</feature>
<evidence type="ECO:0008006" key="4">
    <source>
        <dbReference type="Google" id="ProtNLM"/>
    </source>
</evidence>
<dbReference type="EMBL" id="HBFB01012671">
    <property type="protein sequence ID" value="CAD8675938.1"/>
    <property type="molecule type" value="Transcribed_RNA"/>
</dbReference>
<feature type="region of interest" description="Disordered" evidence="2">
    <location>
        <begin position="308"/>
        <end position="334"/>
    </location>
</feature>
<name>A0A7S0WP23_9CHLO</name>
<feature type="region of interest" description="Disordered" evidence="2">
    <location>
        <begin position="497"/>
        <end position="538"/>
    </location>
</feature>
<feature type="repeat" description="WD" evidence="1">
    <location>
        <begin position="188"/>
        <end position="230"/>
    </location>
</feature>
<dbReference type="InterPro" id="IPR015943">
    <property type="entry name" value="WD40/YVTN_repeat-like_dom_sf"/>
</dbReference>
<feature type="repeat" description="WD" evidence="1">
    <location>
        <begin position="645"/>
        <end position="682"/>
    </location>
</feature>